<reference evidence="1 2" key="1">
    <citation type="journal article" date="2016" name="Nat. Commun.">
        <title>Extremotolerant tardigrade genome and improved radiotolerance of human cultured cells by tardigrade-unique protein.</title>
        <authorList>
            <person name="Hashimoto T."/>
            <person name="Horikawa D.D."/>
            <person name="Saito Y."/>
            <person name="Kuwahara H."/>
            <person name="Kozuka-Hata H."/>
            <person name="Shin-I T."/>
            <person name="Minakuchi Y."/>
            <person name="Ohishi K."/>
            <person name="Motoyama A."/>
            <person name="Aizu T."/>
            <person name="Enomoto A."/>
            <person name="Kondo K."/>
            <person name="Tanaka S."/>
            <person name="Hara Y."/>
            <person name="Koshikawa S."/>
            <person name="Sagara H."/>
            <person name="Miura T."/>
            <person name="Yokobori S."/>
            <person name="Miyagawa K."/>
            <person name="Suzuki Y."/>
            <person name="Kubo T."/>
            <person name="Oyama M."/>
            <person name="Kohara Y."/>
            <person name="Fujiyama A."/>
            <person name="Arakawa K."/>
            <person name="Katayama T."/>
            <person name="Toyoda A."/>
            <person name="Kunieda T."/>
        </authorList>
    </citation>
    <scope>NUCLEOTIDE SEQUENCE [LARGE SCALE GENOMIC DNA]</scope>
    <source>
        <strain evidence="1 2">YOKOZUNA-1</strain>
    </source>
</reference>
<proteinExistence type="predicted"/>
<dbReference type="EMBL" id="BDGG01000011">
    <property type="protein sequence ID" value="GAV04934.1"/>
    <property type="molecule type" value="Genomic_DNA"/>
</dbReference>
<organism evidence="1 2">
    <name type="scientific">Ramazzottius varieornatus</name>
    <name type="common">Water bear</name>
    <name type="synonym">Tardigrade</name>
    <dbReference type="NCBI Taxonomy" id="947166"/>
    <lineage>
        <taxon>Eukaryota</taxon>
        <taxon>Metazoa</taxon>
        <taxon>Ecdysozoa</taxon>
        <taxon>Tardigrada</taxon>
        <taxon>Eutardigrada</taxon>
        <taxon>Parachela</taxon>
        <taxon>Hypsibioidea</taxon>
        <taxon>Ramazzottiidae</taxon>
        <taxon>Ramazzottius</taxon>
    </lineage>
</organism>
<keyword evidence="2" id="KW-1185">Reference proteome</keyword>
<dbReference type="AlphaFoldDB" id="A0A1D1W0T7"/>
<protein>
    <submittedName>
        <fullName evidence="1">Uncharacterized protein</fullName>
    </submittedName>
</protein>
<gene>
    <name evidence="1" type="primary">RvY_15134-1</name>
    <name evidence="1" type="synonym">RvY_15134.1</name>
    <name evidence="1" type="ORF">RvY_15134</name>
</gene>
<name>A0A1D1W0T7_RAMVA</name>
<sequence length="66" mass="7322">MDRCGAGQPNTLTMDWLQSMGSAVLPFLPTFTHRNSGHLNLEKEAAYEPAVFKMGSRTQKDPRDLG</sequence>
<dbReference type="Proteomes" id="UP000186922">
    <property type="component" value="Unassembled WGS sequence"/>
</dbReference>
<evidence type="ECO:0000313" key="2">
    <source>
        <dbReference type="Proteomes" id="UP000186922"/>
    </source>
</evidence>
<accession>A0A1D1W0T7</accession>
<evidence type="ECO:0000313" key="1">
    <source>
        <dbReference type="EMBL" id="GAV04934.1"/>
    </source>
</evidence>
<comment type="caution">
    <text evidence="1">The sequence shown here is derived from an EMBL/GenBank/DDBJ whole genome shotgun (WGS) entry which is preliminary data.</text>
</comment>